<sequence length="489" mass="54938">MITSITPQPALADLERYRCQESSVTYWKTIDFFPYDEQNAVWFSNFLAGDQETIERRIQARASEIGIAAEALKQQFENYVKVKQTPFCIWQIDPVLGEQKPTFFTSLDTLVAENSPAAKPIGALGKFFSISKRIAPWIWAIVLVVVIIPMIGQWFMVQSLPKKPIQPAIVQTNATPNPTIQAPQPVANWDQFERLTKDKMRNAHVKTEAFARKELDDWANGLTQRLDESFLDWYFGYFHQKQLQYESFFTGISGKFQQWLDPSKPSPQEKIAEEITREFQEEFAKRVLVPQISEFQLQNITLKTAKAYLRELGQEFNQIPIESDMSAAEWDRYLRETSIAIPGMEGKSVALPLKQMTAVGAYAALKPLIVPLLPKVGSAVVGKMATKIGAKLATKTGGTLAAKLGGTLLDATVGVGILLWDVWDTNHTANIEKPILRKNLIDYITQVEESVLENPTNGIMTVTSKIDEEILRSIHIVKDAQASFAGAKP</sequence>
<keyword evidence="3" id="KW-1185">Reference proteome</keyword>
<protein>
    <submittedName>
        <fullName evidence="2">Uncharacterized protein</fullName>
    </submittedName>
</protein>
<feature type="transmembrane region" description="Helical" evidence="1">
    <location>
        <begin position="134"/>
        <end position="156"/>
    </location>
</feature>
<organism evidence="2 3">
    <name type="scientific">Stenomitos frigidus AS-A4</name>
    <dbReference type="NCBI Taxonomy" id="2933935"/>
    <lineage>
        <taxon>Bacteria</taxon>
        <taxon>Bacillati</taxon>
        <taxon>Cyanobacteriota</taxon>
        <taxon>Cyanophyceae</taxon>
        <taxon>Leptolyngbyales</taxon>
        <taxon>Leptolyngbyaceae</taxon>
        <taxon>Stenomitos</taxon>
    </lineage>
</organism>
<keyword evidence="1" id="KW-0472">Membrane</keyword>
<dbReference type="Proteomes" id="UP001476950">
    <property type="component" value="Unassembled WGS sequence"/>
</dbReference>
<comment type="caution">
    <text evidence="2">The sequence shown here is derived from an EMBL/GenBank/DDBJ whole genome shotgun (WGS) entry which is preliminary data.</text>
</comment>
<evidence type="ECO:0000256" key="1">
    <source>
        <dbReference type="SAM" id="Phobius"/>
    </source>
</evidence>
<accession>A0ABV0KQV4</accession>
<dbReference type="EMBL" id="JAMPLM010000036">
    <property type="protein sequence ID" value="MEP1061517.1"/>
    <property type="molecule type" value="Genomic_DNA"/>
</dbReference>
<name>A0ABV0KQV4_9CYAN</name>
<reference evidence="2 3" key="1">
    <citation type="submission" date="2022-04" db="EMBL/GenBank/DDBJ databases">
        <title>Positive selection, recombination, and allopatry shape intraspecific diversity of widespread and dominant cyanobacteria.</title>
        <authorList>
            <person name="Wei J."/>
            <person name="Shu W."/>
            <person name="Hu C."/>
        </authorList>
    </citation>
    <scope>NUCLEOTIDE SEQUENCE [LARGE SCALE GENOMIC DNA]</scope>
    <source>
        <strain evidence="2 3">AS-A4</strain>
    </source>
</reference>
<gene>
    <name evidence="2" type="ORF">NDI38_24260</name>
</gene>
<evidence type="ECO:0000313" key="3">
    <source>
        <dbReference type="Proteomes" id="UP001476950"/>
    </source>
</evidence>
<keyword evidence="1" id="KW-1133">Transmembrane helix</keyword>
<proteinExistence type="predicted"/>
<dbReference type="RefSeq" id="WP_190446796.1">
    <property type="nucleotide sequence ID" value="NZ_JAMPLM010000036.1"/>
</dbReference>
<evidence type="ECO:0000313" key="2">
    <source>
        <dbReference type="EMBL" id="MEP1061517.1"/>
    </source>
</evidence>
<keyword evidence="1" id="KW-0812">Transmembrane</keyword>